<protein>
    <recommendedName>
        <fullName evidence="1">peptidyl-tRNA hydrolase</fullName>
        <ecNumber evidence="1">3.1.1.29</ecNumber>
    </recommendedName>
</protein>
<comment type="catalytic activity">
    <reaction evidence="3">
        <text>an N-acyl-L-alpha-aminoacyl-tRNA + H2O = an N-acyl-L-amino acid + a tRNA + H(+)</text>
        <dbReference type="Rhea" id="RHEA:54448"/>
        <dbReference type="Rhea" id="RHEA-COMP:10123"/>
        <dbReference type="Rhea" id="RHEA-COMP:13883"/>
        <dbReference type="ChEBI" id="CHEBI:15377"/>
        <dbReference type="ChEBI" id="CHEBI:15378"/>
        <dbReference type="ChEBI" id="CHEBI:59874"/>
        <dbReference type="ChEBI" id="CHEBI:78442"/>
        <dbReference type="ChEBI" id="CHEBI:138191"/>
        <dbReference type="EC" id="3.1.1.29"/>
    </reaction>
</comment>
<dbReference type="KEGG" id="mev:Metev_1456"/>
<name>D7E9N8_METEZ</name>
<dbReference type="EMBL" id="CP002069">
    <property type="protein sequence ID" value="ADI74310.1"/>
    <property type="molecule type" value="Genomic_DNA"/>
</dbReference>
<dbReference type="HOGENOM" id="CLU_1965547_0_0_2"/>
<dbReference type="EC" id="3.1.1.29" evidence="1"/>
<dbReference type="GO" id="GO:0004045">
    <property type="term" value="F:peptidyl-tRNA hydrolase activity"/>
    <property type="evidence" value="ECO:0007669"/>
    <property type="project" value="UniProtKB-EC"/>
</dbReference>
<keyword evidence="2" id="KW-0378">Hydrolase</keyword>
<evidence type="ECO:0000256" key="2">
    <source>
        <dbReference type="ARBA" id="ARBA00022801"/>
    </source>
</evidence>
<organism evidence="4 5">
    <name type="scientific">Methanohalobium evestigatum (strain ATCC BAA-1072 / DSM 3721 / NBRC 107634 / OCM 161 / Z-7303)</name>
    <dbReference type="NCBI Taxonomy" id="644295"/>
    <lineage>
        <taxon>Archaea</taxon>
        <taxon>Methanobacteriati</taxon>
        <taxon>Methanobacteriota</taxon>
        <taxon>Stenosarchaea group</taxon>
        <taxon>Methanomicrobia</taxon>
        <taxon>Methanosarcinales</taxon>
        <taxon>Methanosarcinaceae</taxon>
        <taxon>Methanohalobium</taxon>
    </lineage>
</organism>
<sequence>MFYKLTKFVENLFPKNPTSEYIQVIVYCTKADLSSGDLSKKICDVSKKSSNKAPEKNLDIWNFNNNRDKQLLKCDDFSEMEEIFEEAEYGGVPASSICNVDNNIVLIAIGPDKTERISELTTNLERI</sequence>
<evidence type="ECO:0000313" key="5">
    <source>
        <dbReference type="Proteomes" id="UP000000391"/>
    </source>
</evidence>
<dbReference type="InterPro" id="IPR002833">
    <property type="entry name" value="PTH2"/>
</dbReference>
<evidence type="ECO:0000256" key="3">
    <source>
        <dbReference type="ARBA" id="ARBA00048707"/>
    </source>
</evidence>
<dbReference type="Proteomes" id="UP000000391">
    <property type="component" value="Chromosome"/>
</dbReference>
<dbReference type="GeneID" id="9347095"/>
<dbReference type="AlphaFoldDB" id="D7E9N8"/>
<gene>
    <name evidence="4" type="ordered locus">Metev_1456</name>
</gene>
<dbReference type="SUPFAM" id="SSF102462">
    <property type="entry name" value="Peptidyl-tRNA hydrolase II"/>
    <property type="match status" value="1"/>
</dbReference>
<keyword evidence="5" id="KW-1185">Reference proteome</keyword>
<proteinExistence type="predicted"/>
<dbReference type="Gene3D" id="3.40.1490.10">
    <property type="entry name" value="Bit1"/>
    <property type="match status" value="1"/>
</dbReference>
<reference evidence="4 5" key="1">
    <citation type="submission" date="2010-06" db="EMBL/GenBank/DDBJ databases">
        <title>Complete sequence chromosome of Methanohalobium evestigatum Z-7303.</title>
        <authorList>
            <consortium name="US DOE Joint Genome Institute"/>
            <person name="Lucas S."/>
            <person name="Copeland A."/>
            <person name="Lapidus A."/>
            <person name="Cheng J.-F."/>
            <person name="Bruce D."/>
            <person name="Goodwin L."/>
            <person name="Pitluck S."/>
            <person name="Saunders E."/>
            <person name="Detter J.C."/>
            <person name="Han C."/>
            <person name="Tapia R."/>
            <person name="Land M."/>
            <person name="Hauser L."/>
            <person name="Kyrpides N."/>
            <person name="Mikhailova N."/>
            <person name="Sieprawska-Lupa M."/>
            <person name="Whitman W.B."/>
            <person name="Anderson I."/>
            <person name="Woyke T."/>
        </authorList>
    </citation>
    <scope>NUCLEOTIDE SEQUENCE [LARGE SCALE GENOMIC DNA]</scope>
    <source>
        <strain evidence="5">ATCC BAA-1072 / DSM 3721 / NBRC 107634 / OCM 161 / Z-7303</strain>
    </source>
</reference>
<accession>D7E9N8</accession>
<evidence type="ECO:0000256" key="1">
    <source>
        <dbReference type="ARBA" id="ARBA00013260"/>
    </source>
</evidence>
<evidence type="ECO:0000313" key="4">
    <source>
        <dbReference type="EMBL" id="ADI74310.1"/>
    </source>
</evidence>
<dbReference type="InterPro" id="IPR023476">
    <property type="entry name" value="Pep_tRNA_hydro_II_dom_sf"/>
</dbReference>
<dbReference type="RefSeq" id="WP_013194875.1">
    <property type="nucleotide sequence ID" value="NC_014253.1"/>
</dbReference>
<dbReference type="Pfam" id="PF01981">
    <property type="entry name" value="PTH2"/>
    <property type="match status" value="1"/>
</dbReference>